<dbReference type="InterPro" id="IPR036615">
    <property type="entry name" value="Mur_ligase_C_dom_sf"/>
</dbReference>
<evidence type="ECO:0000256" key="4">
    <source>
        <dbReference type="ARBA" id="ARBA00022618"/>
    </source>
</evidence>
<dbReference type="Gene3D" id="3.90.190.20">
    <property type="entry name" value="Mur ligase, C-terminal domain"/>
    <property type="match status" value="1"/>
</dbReference>
<comment type="cofactor">
    <cofactor evidence="11">
        <name>Mg(2+)</name>
        <dbReference type="ChEBI" id="CHEBI:18420"/>
    </cofactor>
</comment>
<feature type="binding site" evidence="11">
    <location>
        <begin position="129"/>
        <end position="135"/>
    </location>
    <ligand>
        <name>ATP</name>
        <dbReference type="ChEBI" id="CHEBI:30616"/>
    </ligand>
</feature>
<dbReference type="Pfam" id="PF01225">
    <property type="entry name" value="Mur_ligase"/>
    <property type="match status" value="1"/>
</dbReference>
<dbReference type="InterPro" id="IPR036565">
    <property type="entry name" value="Mur-like_cat_sf"/>
</dbReference>
<dbReference type="InterPro" id="IPR000713">
    <property type="entry name" value="Mur_ligase_N"/>
</dbReference>
<dbReference type="EC" id="6.3.2.-" evidence="11"/>
<comment type="similarity">
    <text evidence="1 11">Belongs to the MurCDEF family. MurE subfamily.</text>
</comment>
<dbReference type="InterPro" id="IPR013221">
    <property type="entry name" value="Mur_ligase_cen"/>
</dbReference>
<feature type="binding site" evidence="11">
    <location>
        <position position="44"/>
    </location>
    <ligand>
        <name>UDP-N-acetyl-alpha-D-muramoyl-L-alanyl-D-glutamate</name>
        <dbReference type="ChEBI" id="CHEBI:83900"/>
    </ligand>
</feature>
<dbReference type="Proteomes" id="UP001160142">
    <property type="component" value="Unassembled WGS sequence"/>
</dbReference>
<dbReference type="PROSITE" id="PS01011">
    <property type="entry name" value="FOLYLPOLYGLU_SYNT_1"/>
    <property type="match status" value="1"/>
</dbReference>
<evidence type="ECO:0000259" key="14">
    <source>
        <dbReference type="Pfam" id="PF02875"/>
    </source>
</evidence>
<dbReference type="Gene3D" id="3.40.1390.10">
    <property type="entry name" value="MurE/MurF, N-terminal domain"/>
    <property type="match status" value="1"/>
</dbReference>
<keyword evidence="4 11" id="KW-0132">Cell division</keyword>
<dbReference type="InterPro" id="IPR035911">
    <property type="entry name" value="MurE/MurF_N"/>
</dbReference>
<dbReference type="Gene3D" id="3.40.1190.10">
    <property type="entry name" value="Mur-like, catalytic domain"/>
    <property type="match status" value="1"/>
</dbReference>
<evidence type="ECO:0000256" key="2">
    <source>
        <dbReference type="ARBA" id="ARBA00022490"/>
    </source>
</evidence>
<keyword evidence="3 11" id="KW-0436">Ligase</keyword>
<evidence type="ECO:0000259" key="13">
    <source>
        <dbReference type="Pfam" id="PF01225"/>
    </source>
</evidence>
<feature type="binding site" evidence="11">
    <location>
        <position position="198"/>
    </location>
    <ligand>
        <name>UDP-N-acetyl-alpha-D-muramoyl-L-alanyl-D-glutamate</name>
        <dbReference type="ChEBI" id="CHEBI:83900"/>
    </ligand>
</feature>
<dbReference type="RefSeq" id="WP_322133152.1">
    <property type="nucleotide sequence ID" value="NZ_CP085036.1"/>
</dbReference>
<evidence type="ECO:0000313" key="16">
    <source>
        <dbReference type="EMBL" id="MDH6180815.1"/>
    </source>
</evidence>
<evidence type="ECO:0000256" key="11">
    <source>
        <dbReference type="HAMAP-Rule" id="MF_00208"/>
    </source>
</evidence>
<feature type="binding site" evidence="11">
    <location>
        <begin position="171"/>
        <end position="172"/>
    </location>
    <ligand>
        <name>UDP-N-acetyl-alpha-D-muramoyl-L-alanyl-D-glutamate</name>
        <dbReference type="ChEBI" id="CHEBI:83900"/>
    </ligand>
</feature>
<keyword evidence="8 11" id="KW-0573">Peptidoglycan synthesis</keyword>
<name>A0ABT6KLF0_9MICO</name>
<protein>
    <recommendedName>
        <fullName evidence="11">UDP-N-acetylmuramyl-tripeptide synthetase</fullName>
        <ecNumber evidence="11">6.3.2.-</ecNumber>
    </recommendedName>
    <alternativeName>
        <fullName evidence="11">UDP-MurNAc-tripeptide synthetase</fullName>
    </alternativeName>
</protein>
<comment type="subcellular location">
    <subcellularLocation>
        <location evidence="11 12">Cytoplasm</location>
    </subcellularLocation>
</comment>
<accession>A0ABT6KLF0</accession>
<comment type="function">
    <text evidence="11">Catalyzes the addition of an amino acid to the nucleotide precursor UDP-N-acetylmuramoyl-L-alanyl-D-glutamate (UMAG) in the biosynthesis of bacterial cell-wall peptidoglycan.</text>
</comment>
<keyword evidence="11" id="KW-0460">Magnesium</keyword>
<dbReference type="SUPFAM" id="SSF53623">
    <property type="entry name" value="MurD-like peptide ligases, catalytic domain"/>
    <property type="match status" value="1"/>
</dbReference>
<dbReference type="InterPro" id="IPR018109">
    <property type="entry name" value="Folylpolyglutamate_synth_CS"/>
</dbReference>
<feature type="domain" description="Mur ligase C-terminal" evidence="14">
    <location>
        <begin position="355"/>
        <end position="483"/>
    </location>
</feature>
<proteinExistence type="inferred from homology"/>
<dbReference type="Pfam" id="PF08245">
    <property type="entry name" value="Mur_ligase_M"/>
    <property type="match status" value="1"/>
</dbReference>
<dbReference type="Pfam" id="PF02875">
    <property type="entry name" value="Mur_ligase_C"/>
    <property type="match status" value="1"/>
</dbReference>
<evidence type="ECO:0000256" key="6">
    <source>
        <dbReference type="ARBA" id="ARBA00022840"/>
    </source>
</evidence>
<dbReference type="PANTHER" id="PTHR23135:SF4">
    <property type="entry name" value="UDP-N-ACETYLMURAMOYL-L-ALANYL-D-GLUTAMATE--2,6-DIAMINOPIMELATE LIGASE MURE HOMOLOG, CHLOROPLASTIC"/>
    <property type="match status" value="1"/>
</dbReference>
<comment type="PTM">
    <text evidence="11">Carboxylation is probably crucial for Mg(2+) binding and, consequently, for the gamma-phosphate positioning of ATP.</text>
</comment>
<keyword evidence="9 11" id="KW-0131">Cell cycle</keyword>
<dbReference type="HAMAP" id="MF_00208">
    <property type="entry name" value="MurE"/>
    <property type="match status" value="1"/>
</dbReference>
<feature type="domain" description="Mur ligase N-terminal catalytic" evidence="13">
    <location>
        <begin position="38"/>
        <end position="112"/>
    </location>
</feature>
<feature type="modified residue" description="N6-carboxylysine" evidence="11">
    <location>
        <position position="238"/>
    </location>
</feature>
<dbReference type="SUPFAM" id="SSF63418">
    <property type="entry name" value="MurE/MurF N-terminal domain"/>
    <property type="match status" value="1"/>
</dbReference>
<evidence type="ECO:0000256" key="1">
    <source>
        <dbReference type="ARBA" id="ARBA00005898"/>
    </source>
</evidence>
<evidence type="ECO:0000256" key="7">
    <source>
        <dbReference type="ARBA" id="ARBA00022960"/>
    </source>
</evidence>
<feature type="binding site" evidence="11">
    <location>
        <position position="206"/>
    </location>
    <ligand>
        <name>UDP-N-acetyl-alpha-D-muramoyl-L-alanyl-D-glutamate</name>
        <dbReference type="ChEBI" id="CHEBI:83900"/>
    </ligand>
</feature>
<evidence type="ECO:0000256" key="8">
    <source>
        <dbReference type="ARBA" id="ARBA00022984"/>
    </source>
</evidence>
<comment type="caution">
    <text evidence="11">Lacks conserved residue(s) required for the propagation of feature annotation.</text>
</comment>
<keyword evidence="5 11" id="KW-0547">Nucleotide-binding</keyword>
<evidence type="ECO:0000256" key="3">
    <source>
        <dbReference type="ARBA" id="ARBA00022598"/>
    </source>
</evidence>
<comment type="caution">
    <text evidence="16">The sequence shown here is derived from an EMBL/GenBank/DDBJ whole genome shotgun (WGS) entry which is preliminary data.</text>
</comment>
<keyword evidence="2 11" id="KW-0963">Cytoplasm</keyword>
<keyword evidence="10 11" id="KW-0961">Cell wall biogenesis/degradation</keyword>
<dbReference type="InterPro" id="IPR005761">
    <property type="entry name" value="UDP-N-AcMur-Glu-dNH2Pim_ligase"/>
</dbReference>
<feature type="domain" description="Mur ligase central" evidence="15">
    <location>
        <begin position="127"/>
        <end position="328"/>
    </location>
</feature>
<dbReference type="NCBIfam" id="TIGR01085">
    <property type="entry name" value="murE"/>
    <property type="match status" value="1"/>
</dbReference>
<keyword evidence="7 11" id="KW-0133">Cell shape</keyword>
<evidence type="ECO:0000256" key="12">
    <source>
        <dbReference type="RuleBase" id="RU004135"/>
    </source>
</evidence>
<evidence type="ECO:0000313" key="17">
    <source>
        <dbReference type="Proteomes" id="UP001160142"/>
    </source>
</evidence>
<keyword evidence="17" id="KW-1185">Reference proteome</keyword>
<dbReference type="GO" id="GO:0008765">
    <property type="term" value="F:UDP-N-acetylmuramoylalanyl-D-glutamate-2,6-diaminopimelate ligase activity"/>
    <property type="evidence" value="ECO:0007669"/>
    <property type="project" value="UniProtKB-EC"/>
</dbReference>
<dbReference type="EMBL" id="JARXVQ010000001">
    <property type="protein sequence ID" value="MDH6180815.1"/>
    <property type="molecule type" value="Genomic_DNA"/>
</dbReference>
<gene>
    <name evidence="11" type="primary">murE</name>
    <name evidence="16" type="ORF">M2152_000997</name>
</gene>
<evidence type="ECO:0000259" key="15">
    <source>
        <dbReference type="Pfam" id="PF08245"/>
    </source>
</evidence>
<comment type="pathway">
    <text evidence="11 12">Cell wall biogenesis; peptidoglycan biosynthesis.</text>
</comment>
<organism evidence="16 17">
    <name type="scientific">Antiquaquibacter oligotrophicus</name>
    <dbReference type="NCBI Taxonomy" id="2880260"/>
    <lineage>
        <taxon>Bacteria</taxon>
        <taxon>Bacillati</taxon>
        <taxon>Actinomycetota</taxon>
        <taxon>Actinomycetes</taxon>
        <taxon>Micrococcales</taxon>
        <taxon>Microbacteriaceae</taxon>
        <taxon>Antiquaquibacter</taxon>
    </lineage>
</organism>
<evidence type="ECO:0000256" key="10">
    <source>
        <dbReference type="ARBA" id="ARBA00023316"/>
    </source>
</evidence>
<evidence type="ECO:0000256" key="5">
    <source>
        <dbReference type="ARBA" id="ARBA00022741"/>
    </source>
</evidence>
<evidence type="ECO:0000256" key="9">
    <source>
        <dbReference type="ARBA" id="ARBA00023306"/>
    </source>
</evidence>
<dbReference type="PANTHER" id="PTHR23135">
    <property type="entry name" value="MUR LIGASE FAMILY MEMBER"/>
    <property type="match status" value="1"/>
</dbReference>
<reference evidence="16 17" key="1">
    <citation type="submission" date="2023-04" db="EMBL/GenBank/DDBJ databases">
        <title>Genome Encyclopedia of Bacteria and Archaea VI: Functional Genomics of Type Strains.</title>
        <authorList>
            <person name="Whitman W."/>
        </authorList>
    </citation>
    <scope>NUCLEOTIDE SEQUENCE [LARGE SCALE GENOMIC DNA]</scope>
    <source>
        <strain evidence="16 17">SG_E_30_P1</strain>
    </source>
</reference>
<dbReference type="SUPFAM" id="SSF53244">
    <property type="entry name" value="MurD-like peptide ligases, peptide-binding domain"/>
    <property type="match status" value="1"/>
</dbReference>
<dbReference type="InterPro" id="IPR004101">
    <property type="entry name" value="Mur_ligase_C"/>
</dbReference>
<sequence length="514" mass="55143">MQDGDSSLLRPEHPISRPLSTLVEEFGLDVRGDIDGVEVTGIALDNRKIIPGDVFVGLRGAHRHGAALASGARERGAVAVLTDPEGAEIAADSGLPIVIVESPREALGDISAWVYRTIESPPLLLAVTGTNGKTSVSYLLHGILGQLGLVAGLSTTAERAIGSTAITSELTTPEATEVHGLLARMRENEVRAVTIEVSAQALTRRRVDGIVFDVAAFLNLSRDHFDDYADMEEYFAAKLPLFSPDRAKRAVVSLDSEWGHRVVDECHIPVTTVTSLPNVDADWTVTVLQERVDGTEFELTGPSGRSIRTSVGVIGHHMAANAAVAIVMLVEAGFDLDAIGHVLDRDGEIVTRIPGRVERVSESRGPALFVDYGHSPDAFTVTLDAVRRVVEGRIIMVFGADGDRDSGKRHEMGRIASEGADVLVVTDYNPRFEDPASIRSVLLEGARSAHDPAEIHEVEAPGKAIRLAVSLAGENDAVLWAGPGHEDHIDIRGEKVPFDAREEARLALREAGWS</sequence>
<keyword evidence="6 11" id="KW-0067">ATP-binding</keyword>